<feature type="transmembrane region" description="Helical" evidence="1">
    <location>
        <begin position="43"/>
        <end position="59"/>
    </location>
</feature>
<reference evidence="2" key="1">
    <citation type="submission" date="2014-05" db="EMBL/GenBank/DDBJ databases">
        <authorList>
            <person name="Chronopoulou M."/>
        </authorList>
    </citation>
    <scope>NUCLEOTIDE SEQUENCE</scope>
    <source>
        <tissue evidence="2">Whole organism</tissue>
    </source>
</reference>
<proteinExistence type="predicted"/>
<evidence type="ECO:0000256" key="1">
    <source>
        <dbReference type="SAM" id="Phobius"/>
    </source>
</evidence>
<accession>A0A0K2TAC4</accession>
<keyword evidence="1" id="KW-0812">Transmembrane</keyword>
<organism evidence="2">
    <name type="scientific">Lepeophtheirus salmonis</name>
    <name type="common">Salmon louse</name>
    <name type="synonym">Caligus salmonis</name>
    <dbReference type="NCBI Taxonomy" id="72036"/>
    <lineage>
        <taxon>Eukaryota</taxon>
        <taxon>Metazoa</taxon>
        <taxon>Ecdysozoa</taxon>
        <taxon>Arthropoda</taxon>
        <taxon>Crustacea</taxon>
        <taxon>Multicrustacea</taxon>
        <taxon>Hexanauplia</taxon>
        <taxon>Copepoda</taxon>
        <taxon>Siphonostomatoida</taxon>
        <taxon>Caligidae</taxon>
        <taxon>Lepeophtheirus</taxon>
    </lineage>
</organism>
<feature type="non-terminal residue" evidence="2">
    <location>
        <position position="1"/>
    </location>
</feature>
<sequence>ARQVICNIIGKCCLKFSVALIQYEAPLVIKTFSISPLKSETRTLLILFAATLVIIGYLPN</sequence>
<keyword evidence="1" id="KW-1133">Transmembrane helix</keyword>
<protein>
    <submittedName>
        <fullName evidence="2">Uncharacterized protein</fullName>
    </submittedName>
</protein>
<keyword evidence="1" id="KW-0472">Membrane</keyword>
<dbReference type="AlphaFoldDB" id="A0A0K2TAC4"/>
<evidence type="ECO:0000313" key="2">
    <source>
        <dbReference type="EMBL" id="CDW22517.1"/>
    </source>
</evidence>
<name>A0A0K2TAC4_LEPSM</name>
<dbReference type="EMBL" id="HACA01005156">
    <property type="protein sequence ID" value="CDW22517.1"/>
    <property type="molecule type" value="Transcribed_RNA"/>
</dbReference>